<gene>
    <name evidence="10" type="ordered locus">Tmz1t_3462</name>
</gene>
<feature type="compositionally biased region" description="Polar residues" evidence="7">
    <location>
        <begin position="195"/>
        <end position="208"/>
    </location>
</feature>
<dbReference type="KEGG" id="tmz:Tmz1t_3462"/>
<evidence type="ECO:0000256" key="7">
    <source>
        <dbReference type="SAM" id="MobiDB-lite"/>
    </source>
</evidence>
<dbReference type="GO" id="GO:0004089">
    <property type="term" value="F:carbonate dehydratase activity"/>
    <property type="evidence" value="ECO:0007669"/>
    <property type="project" value="UniProtKB-EC"/>
</dbReference>
<keyword evidence="4" id="KW-0862">Zinc</keyword>
<evidence type="ECO:0000256" key="2">
    <source>
        <dbReference type="ARBA" id="ARBA00012925"/>
    </source>
</evidence>
<accession>C4KCV8</accession>
<dbReference type="InterPro" id="IPR036398">
    <property type="entry name" value="CA_dom_sf"/>
</dbReference>
<evidence type="ECO:0000313" key="11">
    <source>
        <dbReference type="Proteomes" id="UP000002186"/>
    </source>
</evidence>
<evidence type="ECO:0000256" key="6">
    <source>
        <dbReference type="ARBA" id="ARBA00048348"/>
    </source>
</evidence>
<proteinExistence type="inferred from homology"/>
<dbReference type="EC" id="4.2.1.1" evidence="2"/>
<keyword evidence="3" id="KW-0479">Metal-binding</keyword>
<dbReference type="Proteomes" id="UP000002186">
    <property type="component" value="Chromosome"/>
</dbReference>
<feature type="chain" id="PRO_5002939951" description="carbonic anhydrase" evidence="8">
    <location>
        <begin position="27"/>
        <end position="614"/>
    </location>
</feature>
<dbReference type="PANTHER" id="PTHR18952:SF265">
    <property type="entry name" value="CARBONIC ANHYDRASE"/>
    <property type="match status" value="1"/>
</dbReference>
<keyword evidence="11" id="KW-1185">Reference proteome</keyword>
<dbReference type="PROSITE" id="PS51257">
    <property type="entry name" value="PROKAR_LIPOPROTEIN"/>
    <property type="match status" value="1"/>
</dbReference>
<feature type="compositionally biased region" description="Low complexity" evidence="7">
    <location>
        <begin position="266"/>
        <end position="276"/>
    </location>
</feature>
<evidence type="ECO:0000256" key="4">
    <source>
        <dbReference type="ARBA" id="ARBA00022833"/>
    </source>
</evidence>
<feature type="compositionally biased region" description="Low complexity" evidence="7">
    <location>
        <begin position="285"/>
        <end position="308"/>
    </location>
</feature>
<feature type="domain" description="Alpha-carbonic anhydrase" evidence="9">
    <location>
        <begin position="391"/>
        <end position="614"/>
    </location>
</feature>
<evidence type="ECO:0000256" key="1">
    <source>
        <dbReference type="ARBA" id="ARBA00010718"/>
    </source>
</evidence>
<dbReference type="AlphaFoldDB" id="C4KCV8"/>
<dbReference type="Gene3D" id="3.10.200.10">
    <property type="entry name" value="Alpha carbonic anhydrase"/>
    <property type="match status" value="1"/>
</dbReference>
<evidence type="ECO:0000256" key="8">
    <source>
        <dbReference type="SAM" id="SignalP"/>
    </source>
</evidence>
<dbReference type="Pfam" id="PF00194">
    <property type="entry name" value="Carb_anhydrase"/>
    <property type="match status" value="1"/>
</dbReference>
<evidence type="ECO:0000256" key="5">
    <source>
        <dbReference type="ARBA" id="ARBA00023239"/>
    </source>
</evidence>
<evidence type="ECO:0000313" key="10">
    <source>
        <dbReference type="EMBL" id="ACR02056.1"/>
    </source>
</evidence>
<dbReference type="InterPro" id="IPR001148">
    <property type="entry name" value="CA_dom"/>
</dbReference>
<dbReference type="Pfam" id="PF16747">
    <property type="entry name" value="Adhesin_E"/>
    <property type="match status" value="1"/>
</dbReference>
<feature type="region of interest" description="Disordered" evidence="7">
    <location>
        <begin position="189"/>
        <end position="227"/>
    </location>
</feature>
<dbReference type="CDD" id="cd03124">
    <property type="entry name" value="alpha_CA_prokaryotic_like"/>
    <property type="match status" value="1"/>
</dbReference>
<dbReference type="InterPro" id="IPR041891">
    <property type="entry name" value="Alpha_CA_prokaryot-like"/>
</dbReference>
<name>C4KCV8_THASP</name>
<feature type="compositionally biased region" description="Pro residues" evidence="7">
    <location>
        <begin position="336"/>
        <end position="345"/>
    </location>
</feature>
<dbReference type="eggNOG" id="COG3266">
    <property type="taxonomic scope" value="Bacteria"/>
</dbReference>
<feature type="compositionally biased region" description="Low complexity" evidence="7">
    <location>
        <begin position="326"/>
        <end position="335"/>
    </location>
</feature>
<keyword evidence="8" id="KW-0732">Signal</keyword>
<evidence type="ECO:0000256" key="3">
    <source>
        <dbReference type="ARBA" id="ARBA00022723"/>
    </source>
</evidence>
<comment type="catalytic activity">
    <reaction evidence="6">
        <text>hydrogencarbonate + H(+) = CO2 + H2O</text>
        <dbReference type="Rhea" id="RHEA:10748"/>
        <dbReference type="ChEBI" id="CHEBI:15377"/>
        <dbReference type="ChEBI" id="CHEBI:15378"/>
        <dbReference type="ChEBI" id="CHEBI:16526"/>
        <dbReference type="ChEBI" id="CHEBI:17544"/>
        <dbReference type="EC" id="4.2.1.1"/>
    </reaction>
</comment>
<organism evidence="10 11">
    <name type="scientific">Thauera aminoaromatica</name>
    <dbReference type="NCBI Taxonomy" id="164330"/>
    <lineage>
        <taxon>Bacteria</taxon>
        <taxon>Pseudomonadati</taxon>
        <taxon>Pseudomonadota</taxon>
        <taxon>Betaproteobacteria</taxon>
        <taxon>Rhodocyclales</taxon>
        <taxon>Zoogloeaceae</taxon>
        <taxon>Thauera</taxon>
    </lineage>
</organism>
<feature type="region of interest" description="Disordered" evidence="7">
    <location>
        <begin position="241"/>
        <end position="372"/>
    </location>
</feature>
<dbReference type="HOGENOM" id="CLU_030804_0_0_4"/>
<dbReference type="STRING" id="85643.Tmz1t_3462"/>
<reference evidence="11" key="1">
    <citation type="submission" date="2009-05" db="EMBL/GenBank/DDBJ databases">
        <title>Complete sequence of chromosome of Thauera sp. MZ1T.</title>
        <authorList>
            <consortium name="US DOE Joint Genome Institute"/>
            <person name="Lucas S."/>
            <person name="Copeland A."/>
            <person name="Lapidus A."/>
            <person name="Glavina del Rio T."/>
            <person name="Dalin E."/>
            <person name="Tice H."/>
            <person name="Bruce D."/>
            <person name="Goodwin L."/>
            <person name="Pitluck S."/>
            <person name="Sims D."/>
            <person name="Brettin T."/>
            <person name="Detter J.C."/>
            <person name="Han C."/>
            <person name="Larimer F."/>
            <person name="Land M."/>
            <person name="Hauser L."/>
            <person name="Kyrpides N."/>
            <person name="Mikhailova N."/>
            <person name="Sayler G.S."/>
        </authorList>
    </citation>
    <scope>NUCLEOTIDE SEQUENCE [LARGE SCALE GENOMIC DNA]</scope>
    <source>
        <strain evidence="11">MZ1T</strain>
    </source>
</reference>
<dbReference type="GO" id="GO:0008270">
    <property type="term" value="F:zinc ion binding"/>
    <property type="evidence" value="ECO:0007669"/>
    <property type="project" value="InterPro"/>
</dbReference>
<dbReference type="eggNOG" id="COG3338">
    <property type="taxonomic scope" value="Bacteria"/>
</dbReference>
<dbReference type="EMBL" id="CP001281">
    <property type="protein sequence ID" value="ACR02056.1"/>
    <property type="molecule type" value="Genomic_DNA"/>
</dbReference>
<feature type="signal peptide" evidence="8">
    <location>
        <begin position="1"/>
        <end position="26"/>
    </location>
</feature>
<dbReference type="InterPro" id="IPR031939">
    <property type="entry name" value="Adhesin_E-like"/>
</dbReference>
<reference evidence="10 11" key="2">
    <citation type="journal article" date="2012" name="Stand. Genomic Sci.">
        <title>Complete genome sequence of Thauera aminoaromatica strain MZ1T.</title>
        <authorList>
            <person name="Jiang K."/>
            <person name="Sanseverino J."/>
            <person name="Chauhan A."/>
            <person name="Lucas S."/>
            <person name="Copeland A."/>
            <person name="Lapidus A."/>
            <person name="Del Rio T.G."/>
            <person name="Dalin E."/>
            <person name="Tice H."/>
            <person name="Bruce D."/>
            <person name="Goodwin L."/>
            <person name="Pitluck S."/>
            <person name="Sims D."/>
            <person name="Brettin T."/>
            <person name="Detter J.C."/>
            <person name="Han C."/>
            <person name="Chang Y.J."/>
            <person name="Larimer F."/>
            <person name="Land M."/>
            <person name="Hauser L."/>
            <person name="Kyrpides N.C."/>
            <person name="Mikhailova N."/>
            <person name="Moser S."/>
            <person name="Jegier P."/>
            <person name="Close D."/>
            <person name="Debruyn J.M."/>
            <person name="Wang Y."/>
            <person name="Layton A.C."/>
            <person name="Allen M.S."/>
            <person name="Sayler G.S."/>
        </authorList>
    </citation>
    <scope>NUCLEOTIDE SEQUENCE [LARGE SCALE GENOMIC DNA]</scope>
    <source>
        <strain evidence="10 11">MZ1T</strain>
    </source>
</reference>
<dbReference type="SMART" id="SM01057">
    <property type="entry name" value="Carb_anhydrase"/>
    <property type="match status" value="1"/>
</dbReference>
<comment type="similarity">
    <text evidence="1">Belongs to the alpha-carbonic anhydrase family.</text>
</comment>
<evidence type="ECO:0000259" key="9">
    <source>
        <dbReference type="PROSITE" id="PS51144"/>
    </source>
</evidence>
<dbReference type="PANTHER" id="PTHR18952">
    <property type="entry name" value="CARBONIC ANHYDRASE"/>
    <property type="match status" value="1"/>
</dbReference>
<sequence>MPTPMKKPRPLLLALLLAHLAGVACAADWQLVLSDRDRRIEIDRGSILRSDAGTKISWGRVVLTSEEAQRSGYAMIKALNRYDCRNRSFATVKRVYVDADDNIVREEPVAAEAPIAVARNTVDERMWREVCDPPSAVELQKMAAEAARIASAQPAAVAAPGGAAAPAAAAVSTPPAAAAATAVQSPAAKPAESARAQSGSVRQPSAESVSAEVVRTGAGGEQPAAAPPAFETHVEIPAKFLPGGQGAAAPESSRKSILPPLPKLSATAEPEAKTAPAPKPPVREQPPAQGRAAPAPQAAVPARQAAPAPERPVAPERAGAREKASPARAASAVPARPTPPRPRPAGPERVAAAQPASPDATPAPPERAASAREEALRAAGIELTRLGPGVPEWSYEGERGPQHWGRMRPEWRLCEEGTRQSPIDLRDGIAVDLAPVRFDYRRTGFRIRDTGNTLQVEVGEGMGITVRGVRYALERLTLHRPSQDRVGGMAHDMAIYLQHRADDGRMAIVSLLLSAGGDASPALQTLWNNLPLDRGREFVPDAVLDLPALVPADPGHYLYTGSLPMPPCTEDVLWVVMKQPVTISADQLDVFARLYPRNGRPIQPTNGRPLLESR</sequence>
<dbReference type="SUPFAM" id="SSF51069">
    <property type="entry name" value="Carbonic anhydrase"/>
    <property type="match status" value="1"/>
</dbReference>
<dbReference type="PROSITE" id="PS51144">
    <property type="entry name" value="ALPHA_CA_2"/>
    <property type="match status" value="1"/>
</dbReference>
<dbReference type="InterPro" id="IPR023561">
    <property type="entry name" value="Carbonic_anhydrase_a-class"/>
</dbReference>
<protein>
    <recommendedName>
        <fullName evidence="2">carbonic anhydrase</fullName>
        <ecNumber evidence="2">4.2.1.1</ecNumber>
    </recommendedName>
</protein>
<keyword evidence="5" id="KW-0456">Lyase</keyword>